<evidence type="ECO:0000313" key="1">
    <source>
        <dbReference type="EMBL" id="KRZ29216.1"/>
    </source>
</evidence>
<proteinExistence type="predicted"/>
<dbReference type="Proteomes" id="UP000054805">
    <property type="component" value="Unassembled WGS sequence"/>
</dbReference>
<dbReference type="AlphaFoldDB" id="A0A0V1J2S8"/>
<sequence>MNIDQHHLKGYIALAAMTLVVQDFGLSHFQRRRPILILIEPKITFNSELTGLQTYQGVNEQTLARAARQGVNLQSTIFLTNYDESVLFPVLPTVQHRVGALHKFWSQGAISLSISSKFISNSINNFG</sequence>
<name>A0A0V1J2S8_TRIPS</name>
<comment type="caution">
    <text evidence="1">The sequence shown here is derived from an EMBL/GenBank/DDBJ whole genome shotgun (WGS) entry which is preliminary data.</text>
</comment>
<reference evidence="1 2" key="1">
    <citation type="submission" date="2015-01" db="EMBL/GenBank/DDBJ databases">
        <title>Evolution of Trichinella species and genotypes.</title>
        <authorList>
            <person name="Korhonen P.K."/>
            <person name="Edoardo P."/>
            <person name="Giuseppe L.R."/>
            <person name="Gasser R.B."/>
        </authorList>
    </citation>
    <scope>NUCLEOTIDE SEQUENCE [LARGE SCALE GENOMIC DNA]</scope>
    <source>
        <strain evidence="1">ISS588</strain>
    </source>
</reference>
<accession>A0A0V1J2S8</accession>
<gene>
    <name evidence="1" type="ORF">T4B_7114</name>
</gene>
<evidence type="ECO:0000313" key="2">
    <source>
        <dbReference type="Proteomes" id="UP000054805"/>
    </source>
</evidence>
<protein>
    <submittedName>
        <fullName evidence="1">Uncharacterized protein</fullName>
    </submittedName>
</protein>
<keyword evidence="2" id="KW-1185">Reference proteome</keyword>
<dbReference type="EMBL" id="JYDS01000048">
    <property type="protein sequence ID" value="KRZ29216.1"/>
    <property type="molecule type" value="Genomic_DNA"/>
</dbReference>
<organism evidence="1 2">
    <name type="scientific">Trichinella pseudospiralis</name>
    <name type="common">Parasitic roundworm</name>
    <dbReference type="NCBI Taxonomy" id="6337"/>
    <lineage>
        <taxon>Eukaryota</taxon>
        <taxon>Metazoa</taxon>
        <taxon>Ecdysozoa</taxon>
        <taxon>Nematoda</taxon>
        <taxon>Enoplea</taxon>
        <taxon>Dorylaimia</taxon>
        <taxon>Trichinellida</taxon>
        <taxon>Trichinellidae</taxon>
        <taxon>Trichinella</taxon>
    </lineage>
</organism>